<dbReference type="EMBL" id="QEIV01001713">
    <property type="protein sequence ID" value="PWZ95375.1"/>
    <property type="molecule type" value="Genomic_DNA"/>
</dbReference>
<protein>
    <submittedName>
        <fullName evidence="5">Restriction endonuclease</fullName>
    </submittedName>
</protein>
<comment type="similarity">
    <text evidence="1">Belongs to the type-I restriction system S methylase family.</text>
</comment>
<organism evidence="5 6">
    <name type="scientific">Staphylococcus pseudintermedius</name>
    <dbReference type="NCBI Taxonomy" id="283734"/>
    <lineage>
        <taxon>Bacteria</taxon>
        <taxon>Bacillati</taxon>
        <taxon>Bacillota</taxon>
        <taxon>Bacilli</taxon>
        <taxon>Bacillales</taxon>
        <taxon>Staphylococcaceae</taxon>
        <taxon>Staphylococcus</taxon>
        <taxon>Staphylococcus intermedius group</taxon>
    </lineage>
</organism>
<keyword evidence="5" id="KW-0255">Endonuclease</keyword>
<evidence type="ECO:0000256" key="2">
    <source>
        <dbReference type="ARBA" id="ARBA00022747"/>
    </source>
</evidence>
<sequence>VVDYKVKIVPKDSVLLSFKLTIGRVKLTNKELTTNEAIAHFYSSNINKLYTYLYLKNFEYGYLGNTSSIATAVNSKIIKKMPILVPEQKVLKRFINIAEPFMNRINIIQNENIELNQLRDTLLPKLMSGEIEIPDDIEVNEDELSI</sequence>
<dbReference type="InterPro" id="IPR000055">
    <property type="entry name" value="Restrct_endonuc_typeI_TRD"/>
</dbReference>
<dbReference type="AlphaFoldDB" id="A0A317Z5A1"/>
<dbReference type="Pfam" id="PF01420">
    <property type="entry name" value="Methylase_S"/>
    <property type="match status" value="1"/>
</dbReference>
<evidence type="ECO:0000313" key="6">
    <source>
        <dbReference type="Proteomes" id="UP000246351"/>
    </source>
</evidence>
<dbReference type="PANTHER" id="PTHR30408:SF12">
    <property type="entry name" value="TYPE I RESTRICTION ENZYME MJAVIII SPECIFICITY SUBUNIT"/>
    <property type="match status" value="1"/>
</dbReference>
<keyword evidence="3" id="KW-0238">DNA-binding</keyword>
<comment type="caution">
    <text evidence="5">The sequence shown here is derived from an EMBL/GenBank/DDBJ whole genome shotgun (WGS) entry which is preliminary data.</text>
</comment>
<feature type="non-terminal residue" evidence="5">
    <location>
        <position position="1"/>
    </location>
</feature>
<feature type="domain" description="Type I restriction modification DNA specificity" evidence="4">
    <location>
        <begin position="4"/>
        <end position="117"/>
    </location>
</feature>
<dbReference type="GO" id="GO:0009307">
    <property type="term" value="P:DNA restriction-modification system"/>
    <property type="evidence" value="ECO:0007669"/>
    <property type="project" value="UniProtKB-KW"/>
</dbReference>
<evidence type="ECO:0000313" key="5">
    <source>
        <dbReference type="EMBL" id="PWZ95375.1"/>
    </source>
</evidence>
<keyword evidence="5" id="KW-0540">Nuclease</keyword>
<evidence type="ECO:0000256" key="3">
    <source>
        <dbReference type="ARBA" id="ARBA00023125"/>
    </source>
</evidence>
<dbReference type="Proteomes" id="UP000246351">
    <property type="component" value="Unassembled WGS sequence"/>
</dbReference>
<accession>A0A317Z5A1</accession>
<dbReference type="GO" id="GO:0004519">
    <property type="term" value="F:endonuclease activity"/>
    <property type="evidence" value="ECO:0007669"/>
    <property type="project" value="UniProtKB-KW"/>
</dbReference>
<name>A0A317Z5A1_STAPS</name>
<dbReference type="GO" id="GO:0003677">
    <property type="term" value="F:DNA binding"/>
    <property type="evidence" value="ECO:0007669"/>
    <property type="project" value="UniProtKB-KW"/>
</dbReference>
<dbReference type="InterPro" id="IPR044946">
    <property type="entry name" value="Restrct_endonuc_typeI_TRD_sf"/>
</dbReference>
<reference evidence="5 6" key="1">
    <citation type="journal article" date="2018" name="Vet. Microbiol.">
        <title>Clonal diversity and geographic distribution of methicillin-resistant Staphylococcus pseudintermedius from Australian animals: Discovery of novel sequence types.</title>
        <authorList>
            <person name="Worthing K.A."/>
            <person name="Abraham S."/>
            <person name="Coombs G.W."/>
            <person name="Pang S."/>
            <person name="Saputra S."/>
            <person name="Jordan D."/>
            <person name="Trott D.J."/>
            <person name="Norris J.M."/>
        </authorList>
    </citation>
    <scope>NUCLEOTIDE SEQUENCE [LARGE SCALE GENOMIC DNA]</scope>
    <source>
        <strain evidence="5 6">ST71 3</strain>
    </source>
</reference>
<keyword evidence="5" id="KW-0378">Hydrolase</keyword>
<evidence type="ECO:0000259" key="4">
    <source>
        <dbReference type="Pfam" id="PF01420"/>
    </source>
</evidence>
<dbReference type="SUPFAM" id="SSF116734">
    <property type="entry name" value="DNA methylase specificity domain"/>
    <property type="match status" value="1"/>
</dbReference>
<keyword evidence="2" id="KW-0680">Restriction system</keyword>
<gene>
    <name evidence="5" type="ORF">DD924_15595</name>
</gene>
<dbReference type="PANTHER" id="PTHR30408">
    <property type="entry name" value="TYPE-1 RESTRICTION ENZYME ECOKI SPECIFICITY PROTEIN"/>
    <property type="match status" value="1"/>
</dbReference>
<dbReference type="Gene3D" id="3.90.220.20">
    <property type="entry name" value="DNA methylase specificity domains"/>
    <property type="match status" value="1"/>
</dbReference>
<dbReference type="InterPro" id="IPR052021">
    <property type="entry name" value="Type-I_RS_S_subunit"/>
</dbReference>
<evidence type="ECO:0000256" key="1">
    <source>
        <dbReference type="ARBA" id="ARBA00010923"/>
    </source>
</evidence>
<proteinExistence type="inferred from homology"/>